<evidence type="ECO:0000313" key="2">
    <source>
        <dbReference type="Proteomes" id="UP000223968"/>
    </source>
</evidence>
<sequence length="139" mass="15725">MDGFRCQEISQQPVDQDARSRWIAFIIFHHYVQQTPFKHSMFSPFVVLSSAEEDLLSRGIPLVEYGELLDVRFGYPACVQTVKWAIPDSQLSEASSILLKHNISVVGPSELQVSLQGDWEAVGIMHHHANMRVHLVPLS</sequence>
<name>A0A2B7X736_9EURO</name>
<proteinExistence type="predicted"/>
<protein>
    <submittedName>
        <fullName evidence="1">Uncharacterized protein</fullName>
    </submittedName>
</protein>
<dbReference type="Proteomes" id="UP000223968">
    <property type="component" value="Unassembled WGS sequence"/>
</dbReference>
<dbReference type="EMBL" id="PDNB01000135">
    <property type="protein sequence ID" value="PGH04537.1"/>
    <property type="molecule type" value="Genomic_DNA"/>
</dbReference>
<evidence type="ECO:0000313" key="1">
    <source>
        <dbReference type="EMBL" id="PGH04537.1"/>
    </source>
</evidence>
<gene>
    <name evidence="1" type="ORF">AJ79_07063</name>
</gene>
<accession>A0A2B7X736</accession>
<dbReference type="AlphaFoldDB" id="A0A2B7X736"/>
<organism evidence="1 2">
    <name type="scientific">Helicocarpus griseus UAMH5409</name>
    <dbReference type="NCBI Taxonomy" id="1447875"/>
    <lineage>
        <taxon>Eukaryota</taxon>
        <taxon>Fungi</taxon>
        <taxon>Dikarya</taxon>
        <taxon>Ascomycota</taxon>
        <taxon>Pezizomycotina</taxon>
        <taxon>Eurotiomycetes</taxon>
        <taxon>Eurotiomycetidae</taxon>
        <taxon>Onygenales</taxon>
        <taxon>Ajellomycetaceae</taxon>
        <taxon>Helicocarpus</taxon>
    </lineage>
</organism>
<dbReference type="OrthoDB" id="4202165at2759"/>
<comment type="caution">
    <text evidence="1">The sequence shown here is derived from an EMBL/GenBank/DDBJ whole genome shotgun (WGS) entry which is preliminary data.</text>
</comment>
<keyword evidence="2" id="KW-1185">Reference proteome</keyword>
<reference evidence="1 2" key="1">
    <citation type="submission" date="2017-10" db="EMBL/GenBank/DDBJ databases">
        <title>Comparative genomics in systemic dimorphic fungi from Ajellomycetaceae.</title>
        <authorList>
            <person name="Munoz J.F."/>
            <person name="Mcewen J.G."/>
            <person name="Clay O.K."/>
            <person name="Cuomo C.A."/>
        </authorList>
    </citation>
    <scope>NUCLEOTIDE SEQUENCE [LARGE SCALE GENOMIC DNA]</scope>
    <source>
        <strain evidence="1 2">UAMH5409</strain>
    </source>
</reference>